<dbReference type="AlphaFoldDB" id="A0A494Y335"/>
<dbReference type="EMBL" id="RBZM01000002">
    <property type="protein sequence ID" value="RKP57104.1"/>
    <property type="molecule type" value="Genomic_DNA"/>
</dbReference>
<protein>
    <submittedName>
        <fullName evidence="2">DUF2953 domain-containing protein</fullName>
    </submittedName>
</protein>
<keyword evidence="3" id="KW-1185">Reference proteome</keyword>
<dbReference type="InterPro" id="IPR021338">
    <property type="entry name" value="DUF2953"/>
</dbReference>
<comment type="caution">
    <text evidence="2">The sequence shown here is derived from an EMBL/GenBank/DDBJ whole genome shotgun (WGS) entry which is preliminary data.</text>
</comment>
<evidence type="ECO:0000256" key="1">
    <source>
        <dbReference type="SAM" id="Phobius"/>
    </source>
</evidence>
<feature type="transmembrane region" description="Helical" evidence="1">
    <location>
        <begin position="15"/>
        <end position="36"/>
    </location>
</feature>
<dbReference type="Pfam" id="PF11167">
    <property type="entry name" value="DUF2953"/>
    <property type="match status" value="1"/>
</dbReference>
<keyword evidence="1" id="KW-0472">Membrane</keyword>
<sequence length="240" mass="26604">MPEGHTTPEKGGGSMAFWLWSILAVLIIGIAGALFSRIRVRVRYSRSGKLDQLVIVVQGFYGLFHHQILVPSIVFRDWGVAYSAKREGSLAGQPGQKKRIIGKGTITRNVKAYRSIMRSTNKFRKWARQSLKKVECTRWRLDFKVGTGDAASTAFVTGLLWAASGCASGAVGQFLTLKTSPHGSVVPNYSAKEFTIVWEADFRIRLGTALASFFKLGRRTIRLGKALRAWRSWSAGPRQA</sequence>
<evidence type="ECO:0000313" key="2">
    <source>
        <dbReference type="EMBL" id="RKP57104.1"/>
    </source>
</evidence>
<organism evidence="2 3">
    <name type="scientific">Cohnella endophytica</name>
    <dbReference type="NCBI Taxonomy" id="2419778"/>
    <lineage>
        <taxon>Bacteria</taxon>
        <taxon>Bacillati</taxon>
        <taxon>Bacillota</taxon>
        <taxon>Bacilli</taxon>
        <taxon>Bacillales</taxon>
        <taxon>Paenibacillaceae</taxon>
        <taxon>Cohnella</taxon>
    </lineage>
</organism>
<reference evidence="2 3" key="1">
    <citation type="submission" date="2018-10" db="EMBL/GenBank/DDBJ databases">
        <title>Cohnella sp. M2MS4P-1, whole genome shotgun sequence.</title>
        <authorList>
            <person name="Tuo L."/>
        </authorList>
    </citation>
    <scope>NUCLEOTIDE SEQUENCE [LARGE SCALE GENOMIC DNA]</scope>
    <source>
        <strain evidence="2 3">M2MS4P-1</strain>
    </source>
</reference>
<gene>
    <name evidence="2" type="ORF">D7Z26_03720</name>
</gene>
<accession>A0A494Y335</accession>
<keyword evidence="1" id="KW-1133">Transmembrane helix</keyword>
<proteinExistence type="predicted"/>
<evidence type="ECO:0000313" key="3">
    <source>
        <dbReference type="Proteomes" id="UP000282076"/>
    </source>
</evidence>
<dbReference type="Proteomes" id="UP000282076">
    <property type="component" value="Unassembled WGS sequence"/>
</dbReference>
<keyword evidence="1" id="KW-0812">Transmembrane</keyword>
<name>A0A494Y335_9BACL</name>